<dbReference type="EMBL" id="BAABME010002092">
    <property type="protein sequence ID" value="GAA0152987.1"/>
    <property type="molecule type" value="Genomic_DNA"/>
</dbReference>
<evidence type="ECO:0000313" key="1">
    <source>
        <dbReference type="EMBL" id="GAA0152987.1"/>
    </source>
</evidence>
<gene>
    <name evidence="1" type="ORF">LIER_11330</name>
</gene>
<comment type="caution">
    <text evidence="1">The sequence shown here is derived from an EMBL/GenBank/DDBJ whole genome shotgun (WGS) entry which is preliminary data.</text>
</comment>
<organism evidence="1 2">
    <name type="scientific">Lithospermum erythrorhizon</name>
    <name type="common">Purple gromwell</name>
    <name type="synonym">Lithospermum officinale var. erythrorhizon</name>
    <dbReference type="NCBI Taxonomy" id="34254"/>
    <lineage>
        <taxon>Eukaryota</taxon>
        <taxon>Viridiplantae</taxon>
        <taxon>Streptophyta</taxon>
        <taxon>Embryophyta</taxon>
        <taxon>Tracheophyta</taxon>
        <taxon>Spermatophyta</taxon>
        <taxon>Magnoliopsida</taxon>
        <taxon>eudicotyledons</taxon>
        <taxon>Gunneridae</taxon>
        <taxon>Pentapetalae</taxon>
        <taxon>asterids</taxon>
        <taxon>lamiids</taxon>
        <taxon>Boraginales</taxon>
        <taxon>Boraginaceae</taxon>
        <taxon>Boraginoideae</taxon>
        <taxon>Lithospermeae</taxon>
        <taxon>Lithospermum</taxon>
    </lineage>
</organism>
<name>A0AAV3PQ02_LITER</name>
<evidence type="ECO:0000313" key="2">
    <source>
        <dbReference type="Proteomes" id="UP001454036"/>
    </source>
</evidence>
<dbReference type="Proteomes" id="UP001454036">
    <property type="component" value="Unassembled WGS sequence"/>
</dbReference>
<protein>
    <submittedName>
        <fullName evidence="1">Cytosolic NADP-malic enzyme-like protein</fullName>
    </submittedName>
</protein>
<reference evidence="1 2" key="1">
    <citation type="submission" date="2024-01" db="EMBL/GenBank/DDBJ databases">
        <title>The complete chloroplast genome sequence of Lithospermum erythrorhizon: insights into the phylogenetic relationship among Boraginaceae species and the maternal lineages of purple gromwells.</title>
        <authorList>
            <person name="Okada T."/>
            <person name="Watanabe K."/>
        </authorList>
    </citation>
    <scope>NUCLEOTIDE SEQUENCE [LARGE SCALE GENOMIC DNA]</scope>
</reference>
<keyword evidence="2" id="KW-1185">Reference proteome</keyword>
<accession>A0AAV3PQ02</accession>
<sequence length="161" mass="18655">MKAIAIICTKNNQAAMAYSITNVHSLCFSTRGPELIFKAKESCRKRTDRWPRTEDSFHYRLDENLFGSKDGTDWAIELDSALYSMVSRWRLKKLMSKWKAHSNLQNKKTISNNEASIDDPLAPKTIIYLSPRGKSYMYDPKTIISKRRNCICMIYTQEESS</sequence>
<proteinExistence type="predicted"/>
<dbReference type="AlphaFoldDB" id="A0AAV3PQ02"/>